<name>A0A397Q6N5_9HYPH</name>
<accession>A0A397Q6N5</accession>
<reference evidence="3 4" key="1">
    <citation type="submission" date="2018-08" db="EMBL/GenBank/DDBJ databases">
        <title>Genomic Encyclopedia of Archaeal and Bacterial Type Strains, Phase II (KMG-II): from individual species to whole genera.</title>
        <authorList>
            <person name="Goeker M."/>
        </authorList>
    </citation>
    <scope>NUCLEOTIDE SEQUENCE [LARGE SCALE GENOMIC DNA]</scope>
    <source>
        <strain evidence="3 4">DSM 5002</strain>
    </source>
</reference>
<evidence type="ECO:0000313" key="3">
    <source>
        <dbReference type="EMBL" id="RIA56613.1"/>
    </source>
</evidence>
<sequence length="139" mass="14472">MRKIPLTILAGAAGLVLWSGAASAFSEVDSTPSVPGTAVTEAPAELKAAPGTPVQDELPALRMIDPTSASPSNAEGTPVNIPGIGYIGTLPKFDFGLELLYGAPEEPKFDMKDVPTTPDATGEAKEDDVIIRGTLKHRF</sequence>
<proteinExistence type="predicted"/>
<keyword evidence="4" id="KW-1185">Reference proteome</keyword>
<dbReference type="EMBL" id="QXDF01000001">
    <property type="protein sequence ID" value="RIA56613.1"/>
    <property type="molecule type" value="Genomic_DNA"/>
</dbReference>
<gene>
    <name evidence="3" type="ORF">BXY53_1719</name>
</gene>
<protein>
    <submittedName>
        <fullName evidence="3">Uncharacterized protein</fullName>
    </submittedName>
</protein>
<dbReference type="OrthoDB" id="7932797at2"/>
<evidence type="ECO:0000313" key="4">
    <source>
        <dbReference type="Proteomes" id="UP000266273"/>
    </source>
</evidence>
<comment type="caution">
    <text evidence="3">The sequence shown here is derived from an EMBL/GenBank/DDBJ whole genome shotgun (WGS) entry which is preliminary data.</text>
</comment>
<evidence type="ECO:0000256" key="1">
    <source>
        <dbReference type="SAM" id="MobiDB-lite"/>
    </source>
</evidence>
<organism evidence="3 4">
    <name type="scientific">Dichotomicrobium thermohalophilum</name>
    <dbReference type="NCBI Taxonomy" id="933063"/>
    <lineage>
        <taxon>Bacteria</taxon>
        <taxon>Pseudomonadati</taxon>
        <taxon>Pseudomonadota</taxon>
        <taxon>Alphaproteobacteria</taxon>
        <taxon>Hyphomicrobiales</taxon>
        <taxon>Hyphomicrobiaceae</taxon>
        <taxon>Dichotomicrobium</taxon>
    </lineage>
</organism>
<dbReference type="AlphaFoldDB" id="A0A397Q6N5"/>
<feature type="chain" id="PRO_5017328988" evidence="2">
    <location>
        <begin position="25"/>
        <end position="139"/>
    </location>
</feature>
<dbReference type="Proteomes" id="UP000266273">
    <property type="component" value="Unassembled WGS sequence"/>
</dbReference>
<keyword evidence="2" id="KW-0732">Signal</keyword>
<feature type="signal peptide" evidence="2">
    <location>
        <begin position="1"/>
        <end position="24"/>
    </location>
</feature>
<evidence type="ECO:0000256" key="2">
    <source>
        <dbReference type="SAM" id="SignalP"/>
    </source>
</evidence>
<dbReference type="RefSeq" id="WP_119061389.1">
    <property type="nucleotide sequence ID" value="NZ_QXDF01000001.1"/>
</dbReference>
<feature type="region of interest" description="Disordered" evidence="1">
    <location>
        <begin position="36"/>
        <end position="56"/>
    </location>
</feature>